<evidence type="ECO:0000256" key="2">
    <source>
        <dbReference type="SAM" id="SignalP"/>
    </source>
</evidence>
<dbReference type="PANTHER" id="PTHR35890:SF3">
    <property type="entry name" value="ECOTIN"/>
    <property type="match status" value="1"/>
</dbReference>
<feature type="signal peptide" evidence="2">
    <location>
        <begin position="1"/>
        <end position="26"/>
    </location>
</feature>
<dbReference type="Proteomes" id="UP000441102">
    <property type="component" value="Unassembled WGS sequence"/>
</dbReference>
<dbReference type="InterPro" id="IPR036198">
    <property type="entry name" value="Ecotin_sf"/>
</dbReference>
<reference evidence="3 4" key="1">
    <citation type="submission" date="2019-09" db="EMBL/GenBank/DDBJ databases">
        <title>Taxonomic organization of the family Brucellaceae based on a phylogenomic approach.</title>
        <authorList>
            <person name="Leclercq S."/>
            <person name="Cloeckaert A."/>
            <person name="Zygmunt M.S."/>
        </authorList>
    </citation>
    <scope>NUCLEOTIDE SEQUENCE [LARGE SCALE GENOMIC DNA]</scope>
    <source>
        <strain evidence="3 4">CCUG 34461</strain>
    </source>
</reference>
<keyword evidence="2" id="KW-0732">Signal</keyword>
<protein>
    <submittedName>
        <fullName evidence="3">Serine protease inhibitor ecotin</fullName>
    </submittedName>
</protein>
<dbReference type="OMA" id="PKAEKGM"/>
<evidence type="ECO:0000313" key="4">
    <source>
        <dbReference type="Proteomes" id="UP000441102"/>
    </source>
</evidence>
<evidence type="ECO:0000256" key="1">
    <source>
        <dbReference type="ARBA" id="ARBA00010558"/>
    </source>
</evidence>
<name>A0A011TP78_BRUAN</name>
<dbReference type="PIRSF" id="PIRSF006865">
    <property type="entry name" value="Prot_inh_ecotin"/>
    <property type="match status" value="1"/>
</dbReference>
<dbReference type="Gene3D" id="2.60.40.550">
    <property type="entry name" value="Ecotin"/>
    <property type="match status" value="1"/>
</dbReference>
<feature type="chain" id="PRO_5044363612" evidence="2">
    <location>
        <begin position="27"/>
        <end position="167"/>
    </location>
</feature>
<dbReference type="NCBIfam" id="NF002987">
    <property type="entry name" value="PRK03719.1"/>
    <property type="match status" value="1"/>
</dbReference>
<accession>A0A011TP78</accession>
<gene>
    <name evidence="3" type="primary">eco</name>
    <name evidence="3" type="ORF">F9L06_22340</name>
</gene>
<dbReference type="InterPro" id="IPR027438">
    <property type="entry name" value="Ecotin_C"/>
</dbReference>
<dbReference type="SUPFAM" id="SSF49772">
    <property type="entry name" value="Ecotin, trypsin inhibitor"/>
    <property type="match status" value="1"/>
</dbReference>
<comment type="caution">
    <text evidence="3">The sequence shown here is derived from an EMBL/GenBank/DDBJ whole genome shotgun (WGS) entry which is preliminary data.</text>
</comment>
<sequence length="167" mass="18659">MNMKVRHFLLTALVAVSFGVPNGASAQDKTESERNLEAFPAAPSGSYRYVIHLPPLEKEQDAKVEIIAGRNATVDCNISWFGGSLTPSTVEGWGFDYFTLAASDRMSGTLMACPEDSKRTDFVPVRGENFMLRYNSRLPIVIYAKDGFEIRYRIWKPSDETLNAKRG</sequence>
<dbReference type="InterPro" id="IPR005658">
    <property type="entry name" value="Prot_inh_ecotin"/>
</dbReference>
<dbReference type="GO" id="GO:0004867">
    <property type="term" value="F:serine-type endopeptidase inhibitor activity"/>
    <property type="evidence" value="ECO:0007669"/>
    <property type="project" value="InterPro"/>
</dbReference>
<comment type="similarity">
    <text evidence="1">Belongs to the protease inhibitor I11 (ecotin) family.</text>
</comment>
<dbReference type="PANTHER" id="PTHR35890">
    <property type="match status" value="1"/>
</dbReference>
<organism evidence="3 4">
    <name type="scientific">Brucella anthropi</name>
    <name type="common">Ochrobactrum anthropi</name>
    <dbReference type="NCBI Taxonomy" id="529"/>
    <lineage>
        <taxon>Bacteria</taxon>
        <taxon>Pseudomonadati</taxon>
        <taxon>Pseudomonadota</taxon>
        <taxon>Alphaproteobacteria</taxon>
        <taxon>Hyphomicrobiales</taxon>
        <taxon>Brucellaceae</taxon>
        <taxon>Brucella/Ochrobactrum group</taxon>
        <taxon>Brucella</taxon>
    </lineage>
</organism>
<dbReference type="EMBL" id="WBWX01000012">
    <property type="protein sequence ID" value="KAB2792064.1"/>
    <property type="molecule type" value="Genomic_DNA"/>
</dbReference>
<dbReference type="Pfam" id="PF03974">
    <property type="entry name" value="Ecotin"/>
    <property type="match status" value="1"/>
</dbReference>
<evidence type="ECO:0000313" key="3">
    <source>
        <dbReference type="EMBL" id="KAB2792064.1"/>
    </source>
</evidence>
<proteinExistence type="inferred from homology"/>
<dbReference type="AlphaFoldDB" id="A0A011TP78"/>
<dbReference type="Gene3D" id="4.10.1230.10">
    <property type="entry name" value="Ecotin, trypsin inhibitor"/>
    <property type="match status" value="1"/>
</dbReference>